<dbReference type="EMBL" id="CAEZYM010000009">
    <property type="protein sequence ID" value="CAB4727287.1"/>
    <property type="molecule type" value="Genomic_DNA"/>
</dbReference>
<dbReference type="EMBL" id="CAFBOC010000022">
    <property type="protein sequence ID" value="CAB4986078.1"/>
    <property type="molecule type" value="Genomic_DNA"/>
</dbReference>
<dbReference type="EMBL" id="CAEZZW010000007">
    <property type="protein sequence ID" value="CAB4786156.1"/>
    <property type="molecule type" value="Genomic_DNA"/>
</dbReference>
<dbReference type="EMBL" id="CAESAE010000002">
    <property type="protein sequence ID" value="CAB4332629.1"/>
    <property type="molecule type" value="Genomic_DNA"/>
</dbReference>
<dbReference type="EMBL" id="CAFBQX010000002">
    <property type="protein sequence ID" value="CAB5071075.1"/>
    <property type="molecule type" value="Genomic_DNA"/>
</dbReference>
<gene>
    <name evidence="2" type="ORF">UFOPK2510_00612</name>
    <name evidence="3" type="ORF">UFOPK2718_01000</name>
    <name evidence="4" type="ORF">UFOPK2936_01305</name>
    <name evidence="5" type="ORF">UFOPK3174_01357</name>
    <name evidence="6" type="ORF">UFOPK3328_00681</name>
    <name evidence="7" type="ORF">UFOPK3779_01395</name>
    <name evidence="8" type="ORF">UFOPK3913_01480</name>
    <name evidence="1" type="ORF">UFOPK4107_00334</name>
    <name evidence="9" type="ORF">UFOPK4403_00524</name>
</gene>
<dbReference type="PANTHER" id="PTHR34387">
    <property type="entry name" value="SLR1258 PROTEIN"/>
    <property type="match status" value="1"/>
</dbReference>
<accession>A0A6J6WRY9</accession>
<evidence type="ECO:0000313" key="9">
    <source>
        <dbReference type="EMBL" id="CAB5071075.1"/>
    </source>
</evidence>
<dbReference type="GO" id="GO:0006974">
    <property type="term" value="P:DNA damage response"/>
    <property type="evidence" value="ECO:0007669"/>
    <property type="project" value="TreeGrafter"/>
</dbReference>
<dbReference type="Pfam" id="PF04402">
    <property type="entry name" value="SIMPL"/>
    <property type="match status" value="1"/>
</dbReference>
<evidence type="ECO:0000313" key="3">
    <source>
        <dbReference type="EMBL" id="CAB4727287.1"/>
    </source>
</evidence>
<organism evidence="4">
    <name type="scientific">freshwater metagenome</name>
    <dbReference type="NCBI Taxonomy" id="449393"/>
    <lineage>
        <taxon>unclassified sequences</taxon>
        <taxon>metagenomes</taxon>
        <taxon>ecological metagenomes</taxon>
    </lineage>
</organism>
<dbReference type="PANTHER" id="PTHR34387:SF1">
    <property type="entry name" value="PERIPLASMIC IMMUNOGENIC PROTEIN"/>
    <property type="match status" value="1"/>
</dbReference>
<evidence type="ECO:0000313" key="1">
    <source>
        <dbReference type="EMBL" id="CAB4332629.1"/>
    </source>
</evidence>
<dbReference type="AlphaFoldDB" id="A0A6J6WRY9"/>
<sequence>MNRTITKRVAVLITAISLVGSIALAPATMAAVPEPSITITADGTVKVSPDAVRLNATVSVVAPSNKEALSLASTSASGVRSALTANKIATKDTATQSITVYPEYNYTQDKGSVLTGYRASQSFTVIIRNTKSAGTIVDAVILAGGDNLQVNGVTPFILDATKATASARSDAVKKAKAKVASYVSLLGLKLGKVNSLVENSSPNSYIPMMGVAKSDAGATQVDLGQQDVTVSITVSWALG</sequence>
<dbReference type="Gene3D" id="3.30.70.2970">
    <property type="entry name" value="Protein of unknown function (DUF541), domain 2"/>
    <property type="match status" value="1"/>
</dbReference>
<dbReference type="EMBL" id="CAEZXO010000003">
    <property type="protein sequence ID" value="CAB4689997.1"/>
    <property type="molecule type" value="Genomic_DNA"/>
</dbReference>
<evidence type="ECO:0000313" key="8">
    <source>
        <dbReference type="EMBL" id="CAB4986078.1"/>
    </source>
</evidence>
<proteinExistence type="predicted"/>
<reference evidence="4" key="1">
    <citation type="submission" date="2020-05" db="EMBL/GenBank/DDBJ databases">
        <authorList>
            <person name="Chiriac C."/>
            <person name="Salcher M."/>
            <person name="Ghai R."/>
            <person name="Kavagutti S V."/>
        </authorList>
    </citation>
    <scope>NUCLEOTIDE SEQUENCE</scope>
</reference>
<dbReference type="EMBL" id="CAFBNH010000010">
    <property type="protein sequence ID" value="CAB4953699.1"/>
    <property type="molecule type" value="Genomic_DNA"/>
</dbReference>
<dbReference type="InterPro" id="IPR007497">
    <property type="entry name" value="SIMPL/DUF541"/>
</dbReference>
<name>A0A6J6WRY9_9ZZZZ</name>
<evidence type="ECO:0000313" key="7">
    <source>
        <dbReference type="EMBL" id="CAB4953699.1"/>
    </source>
</evidence>
<evidence type="ECO:0000313" key="4">
    <source>
        <dbReference type="EMBL" id="CAB4786156.1"/>
    </source>
</evidence>
<evidence type="ECO:0000313" key="2">
    <source>
        <dbReference type="EMBL" id="CAB4689997.1"/>
    </source>
</evidence>
<dbReference type="InterPro" id="IPR052022">
    <property type="entry name" value="26kDa_periplasmic_antigen"/>
</dbReference>
<dbReference type="EMBL" id="CAFABH010000031">
    <property type="protein sequence ID" value="CAB4832613.1"/>
    <property type="molecule type" value="Genomic_DNA"/>
</dbReference>
<evidence type="ECO:0000313" key="6">
    <source>
        <dbReference type="EMBL" id="CAB4864575.1"/>
    </source>
</evidence>
<dbReference type="EMBL" id="CAFBLD010000004">
    <property type="protein sequence ID" value="CAB4864575.1"/>
    <property type="molecule type" value="Genomic_DNA"/>
</dbReference>
<evidence type="ECO:0000313" key="5">
    <source>
        <dbReference type="EMBL" id="CAB4832613.1"/>
    </source>
</evidence>
<dbReference type="Gene3D" id="3.30.110.170">
    <property type="entry name" value="Protein of unknown function (DUF541), domain 1"/>
    <property type="match status" value="1"/>
</dbReference>
<protein>
    <submittedName>
        <fullName evidence="4">Unannotated protein</fullName>
    </submittedName>
</protein>